<dbReference type="GO" id="GO:0000932">
    <property type="term" value="C:P-body"/>
    <property type="evidence" value="ECO:0007669"/>
    <property type="project" value="TreeGrafter"/>
</dbReference>
<dbReference type="AlphaFoldDB" id="A0A0R3TUL4"/>
<evidence type="ECO:0000313" key="3">
    <source>
        <dbReference type="Proteomes" id="UP000278807"/>
    </source>
</evidence>
<dbReference type="GO" id="GO:0006402">
    <property type="term" value="P:mRNA catabolic process"/>
    <property type="evidence" value="ECO:0007669"/>
    <property type="project" value="TreeGrafter"/>
</dbReference>
<protein>
    <submittedName>
        <fullName evidence="4">Rrp44_CSD1 domain-containing protein</fullName>
    </submittedName>
</protein>
<feature type="domain" description="CSD1" evidence="1">
    <location>
        <begin position="36"/>
        <end position="128"/>
    </location>
</feature>
<dbReference type="Proteomes" id="UP000278807">
    <property type="component" value="Unassembled WGS sequence"/>
</dbReference>
<evidence type="ECO:0000259" key="1">
    <source>
        <dbReference type="Pfam" id="PF17216"/>
    </source>
</evidence>
<dbReference type="InterPro" id="IPR050180">
    <property type="entry name" value="RNR_Ribonuclease"/>
</dbReference>
<organism evidence="4">
    <name type="scientific">Rodentolepis nana</name>
    <name type="common">Dwarf tapeworm</name>
    <name type="synonym">Hymenolepis nana</name>
    <dbReference type="NCBI Taxonomy" id="102285"/>
    <lineage>
        <taxon>Eukaryota</taxon>
        <taxon>Metazoa</taxon>
        <taxon>Spiralia</taxon>
        <taxon>Lophotrochozoa</taxon>
        <taxon>Platyhelminthes</taxon>
        <taxon>Cestoda</taxon>
        <taxon>Eucestoda</taxon>
        <taxon>Cyclophyllidea</taxon>
        <taxon>Hymenolepididae</taxon>
        <taxon>Rodentolepis</taxon>
    </lineage>
</organism>
<dbReference type="Pfam" id="PF17216">
    <property type="entry name" value="Rrp44_CSD1"/>
    <property type="match status" value="1"/>
</dbReference>
<name>A0A0R3TUL4_RODNA</name>
<dbReference type="SUPFAM" id="SSF50249">
    <property type="entry name" value="Nucleic acid-binding proteins"/>
    <property type="match status" value="1"/>
</dbReference>
<dbReference type="STRING" id="102285.A0A0R3TUL4"/>
<dbReference type="InterPro" id="IPR033771">
    <property type="entry name" value="Rrp44_CSD1"/>
</dbReference>
<reference evidence="4" key="1">
    <citation type="submission" date="2017-02" db="UniProtKB">
        <authorList>
            <consortium name="WormBaseParasite"/>
        </authorList>
    </citation>
    <scope>IDENTIFICATION</scope>
</reference>
<keyword evidence="3" id="KW-1185">Reference proteome</keyword>
<dbReference type="OrthoDB" id="372421at2759"/>
<reference evidence="2 3" key="2">
    <citation type="submission" date="2018-11" db="EMBL/GenBank/DDBJ databases">
        <authorList>
            <consortium name="Pathogen Informatics"/>
        </authorList>
    </citation>
    <scope>NUCLEOTIDE SEQUENCE [LARGE SCALE GENOMIC DNA]</scope>
</reference>
<dbReference type="PANTHER" id="PTHR23355:SF9">
    <property type="entry name" value="DIS3-LIKE EXONUCLEASE 2"/>
    <property type="match status" value="1"/>
</dbReference>
<dbReference type="EMBL" id="UZAE01013582">
    <property type="protein sequence ID" value="VDO10480.1"/>
    <property type="molecule type" value="Genomic_DNA"/>
</dbReference>
<gene>
    <name evidence="2" type="ORF">HNAJ_LOCUS11450</name>
</gene>
<dbReference type="GO" id="GO:0010587">
    <property type="term" value="P:miRNA catabolic process"/>
    <property type="evidence" value="ECO:0007669"/>
    <property type="project" value="TreeGrafter"/>
</dbReference>
<evidence type="ECO:0000313" key="2">
    <source>
        <dbReference type="EMBL" id="VDO10480.1"/>
    </source>
</evidence>
<proteinExistence type="predicted"/>
<sequence length="160" mass="18366">MNKSQSGITNNRNRHGIIDMKQTNILGNQRQSERSIFPRYWNESQIQSGLAEGQVILAHIRINPKKFTDAYSSHPKGDADIFIPGTRARNRCLNGDLAYIKIEPLVKWRVYDSFLTKKVEEWASEHHDRTNSNCPYVSLGDFIHHDPEGFSEVCSSCFLN</sequence>
<evidence type="ECO:0000313" key="4">
    <source>
        <dbReference type="WBParaSite" id="HNAJ_0001146001-mRNA-1"/>
    </source>
</evidence>
<dbReference type="WBParaSite" id="HNAJ_0001146001-mRNA-1">
    <property type="protein sequence ID" value="HNAJ_0001146001-mRNA-1"/>
    <property type="gene ID" value="HNAJ_0001146001"/>
</dbReference>
<dbReference type="PANTHER" id="PTHR23355">
    <property type="entry name" value="RIBONUCLEASE"/>
    <property type="match status" value="1"/>
</dbReference>
<dbReference type="Gene3D" id="2.40.50.690">
    <property type="match status" value="1"/>
</dbReference>
<dbReference type="GO" id="GO:0000175">
    <property type="term" value="F:3'-5'-RNA exonuclease activity"/>
    <property type="evidence" value="ECO:0007669"/>
    <property type="project" value="TreeGrafter"/>
</dbReference>
<accession>A0A0R3TUL4</accession>
<dbReference type="InterPro" id="IPR012340">
    <property type="entry name" value="NA-bd_OB-fold"/>
</dbReference>